<name>A0ABD3X3T0_SINWO</name>
<evidence type="ECO:0000313" key="14">
    <source>
        <dbReference type="EMBL" id="KAL3880904.1"/>
    </source>
</evidence>
<sequence length="409" mass="46657">MSKNDMEKYVTPLEHCERGYNQSLNGKYCNATWDGITCWSPTPNGQTASQKCPLVFSADEGSRVYKSCREDGQWATPALWKGFGHSDYSECVRHINIEDHFDIPSTKDNAAVAVTVMLPADIVDITLLSISFVFIIFSLLAFRFVLPKSLRQATQYKVLNNLFVAVLIDVIIKMVDVSLLLLDSLSKDKYNQRISNTPYLCEAIIIFKKYTETVTHMWLLLELHYLQLATKSGRLCITGYMTYCTVGWGLPAVPITVWAVTLSLGNKVRCWPGADSMTTIWIAEITKLIIMLFAAGFVALAIWRLFNNLEMLTRNCCFRRNRENLTTSTIFYVFTLISFILGIVYRHIKSDRQSLLFSIVVIIISSSNGVILSLLLCMLNWDIRRRLKKKVRRQSHQELVRGLADENEL</sequence>
<accession>A0ABD3X3T0</accession>
<dbReference type="SMART" id="SM00008">
    <property type="entry name" value="HormR"/>
    <property type="match status" value="1"/>
</dbReference>
<gene>
    <name evidence="14" type="ORF">ACJMK2_033108</name>
</gene>
<dbReference type="SUPFAM" id="SSF111418">
    <property type="entry name" value="Hormone receptor domain"/>
    <property type="match status" value="1"/>
</dbReference>
<dbReference type="InterPro" id="IPR050332">
    <property type="entry name" value="GPCR_2"/>
</dbReference>
<feature type="transmembrane region" description="Helical" evidence="11">
    <location>
        <begin position="125"/>
        <end position="146"/>
    </location>
</feature>
<reference evidence="14 15" key="1">
    <citation type="submission" date="2024-11" db="EMBL/GenBank/DDBJ databases">
        <title>Chromosome-level genome assembly of the freshwater bivalve Anodonta woodiana.</title>
        <authorList>
            <person name="Chen X."/>
        </authorList>
    </citation>
    <scope>NUCLEOTIDE SEQUENCE [LARGE SCALE GENOMIC DNA]</scope>
    <source>
        <strain evidence="14">MN2024</strain>
        <tissue evidence="14">Gills</tissue>
    </source>
</reference>
<dbReference type="Gene3D" id="4.10.1240.10">
    <property type="entry name" value="GPCR, family 2, extracellular hormone receptor domain"/>
    <property type="match status" value="1"/>
</dbReference>
<feature type="transmembrane region" description="Helical" evidence="11">
    <location>
        <begin position="324"/>
        <end position="345"/>
    </location>
</feature>
<keyword evidence="5 11" id="KW-1133">Transmembrane helix</keyword>
<evidence type="ECO:0000259" key="12">
    <source>
        <dbReference type="PROSITE" id="PS50227"/>
    </source>
</evidence>
<keyword evidence="8" id="KW-0675">Receptor</keyword>
<evidence type="ECO:0000256" key="8">
    <source>
        <dbReference type="ARBA" id="ARBA00023170"/>
    </source>
</evidence>
<dbReference type="Proteomes" id="UP001634394">
    <property type="component" value="Unassembled WGS sequence"/>
</dbReference>
<dbReference type="PANTHER" id="PTHR45620:SF17">
    <property type="entry name" value="PDF RECEPTOR"/>
    <property type="match status" value="1"/>
</dbReference>
<evidence type="ECO:0000256" key="6">
    <source>
        <dbReference type="ARBA" id="ARBA00023040"/>
    </source>
</evidence>
<evidence type="ECO:0000256" key="1">
    <source>
        <dbReference type="ARBA" id="ARBA00004651"/>
    </source>
</evidence>
<dbReference type="Gene3D" id="1.20.1070.10">
    <property type="entry name" value="Rhodopsin 7-helix transmembrane proteins"/>
    <property type="match status" value="1"/>
</dbReference>
<keyword evidence="4 11" id="KW-0812">Transmembrane</keyword>
<evidence type="ECO:0000256" key="3">
    <source>
        <dbReference type="ARBA" id="ARBA00022475"/>
    </source>
</evidence>
<evidence type="ECO:0000313" key="15">
    <source>
        <dbReference type="Proteomes" id="UP001634394"/>
    </source>
</evidence>
<dbReference type="EMBL" id="JBJQND010000004">
    <property type="protein sequence ID" value="KAL3880904.1"/>
    <property type="molecule type" value="Genomic_DNA"/>
</dbReference>
<dbReference type="InterPro" id="IPR017983">
    <property type="entry name" value="GPCR_2_secretin-like_CS"/>
</dbReference>
<dbReference type="PANTHER" id="PTHR45620">
    <property type="entry name" value="PDF RECEPTOR-LIKE PROTEIN-RELATED"/>
    <property type="match status" value="1"/>
</dbReference>
<comment type="similarity">
    <text evidence="2">Belongs to the G-protein coupled receptor 2 family.</text>
</comment>
<dbReference type="InterPro" id="IPR036445">
    <property type="entry name" value="GPCR_2_extracell_dom_sf"/>
</dbReference>
<evidence type="ECO:0000256" key="2">
    <source>
        <dbReference type="ARBA" id="ARBA00005314"/>
    </source>
</evidence>
<proteinExistence type="inferred from homology"/>
<keyword evidence="7 11" id="KW-0472">Membrane</keyword>
<dbReference type="InterPro" id="IPR000832">
    <property type="entry name" value="GPCR_2_secretin-like"/>
</dbReference>
<feature type="domain" description="G-protein coupled receptors family 2 profile 2" evidence="13">
    <location>
        <begin position="120"/>
        <end position="380"/>
    </location>
</feature>
<keyword evidence="9" id="KW-0325">Glycoprotein</keyword>
<dbReference type="PROSITE" id="PS50227">
    <property type="entry name" value="G_PROTEIN_RECEP_F2_3"/>
    <property type="match status" value="1"/>
</dbReference>
<dbReference type="Pfam" id="PF00002">
    <property type="entry name" value="7tm_2"/>
    <property type="match status" value="1"/>
</dbReference>
<feature type="transmembrane region" description="Helical" evidence="11">
    <location>
        <begin position="357"/>
        <end position="383"/>
    </location>
</feature>
<dbReference type="InterPro" id="IPR017981">
    <property type="entry name" value="GPCR_2-like_7TM"/>
</dbReference>
<dbReference type="InterPro" id="IPR001879">
    <property type="entry name" value="GPCR_2_extracellular_dom"/>
</dbReference>
<comment type="subcellular location">
    <subcellularLocation>
        <location evidence="1">Cell membrane</location>
        <topology evidence="1">Multi-pass membrane protein</topology>
    </subcellularLocation>
</comment>
<dbReference type="GO" id="GO:0004930">
    <property type="term" value="F:G protein-coupled receptor activity"/>
    <property type="evidence" value="ECO:0007669"/>
    <property type="project" value="UniProtKB-KW"/>
</dbReference>
<feature type="domain" description="G-protein coupled receptors family 2 profile 1" evidence="12">
    <location>
        <begin position="15"/>
        <end position="95"/>
    </location>
</feature>
<dbReference type="Pfam" id="PF02793">
    <property type="entry name" value="HRM"/>
    <property type="match status" value="1"/>
</dbReference>
<protein>
    <submittedName>
        <fullName evidence="14">Uncharacterized protein</fullName>
    </submittedName>
</protein>
<evidence type="ECO:0000259" key="13">
    <source>
        <dbReference type="PROSITE" id="PS50261"/>
    </source>
</evidence>
<comment type="caution">
    <text evidence="14">The sequence shown here is derived from an EMBL/GenBank/DDBJ whole genome shotgun (WGS) entry which is preliminary data.</text>
</comment>
<feature type="transmembrane region" description="Helical" evidence="11">
    <location>
        <begin position="158"/>
        <end position="182"/>
    </location>
</feature>
<dbReference type="PRINTS" id="PR00249">
    <property type="entry name" value="GPCRSECRETIN"/>
</dbReference>
<organism evidence="14 15">
    <name type="scientific">Sinanodonta woodiana</name>
    <name type="common">Chinese pond mussel</name>
    <name type="synonym">Anodonta woodiana</name>
    <dbReference type="NCBI Taxonomy" id="1069815"/>
    <lineage>
        <taxon>Eukaryota</taxon>
        <taxon>Metazoa</taxon>
        <taxon>Spiralia</taxon>
        <taxon>Lophotrochozoa</taxon>
        <taxon>Mollusca</taxon>
        <taxon>Bivalvia</taxon>
        <taxon>Autobranchia</taxon>
        <taxon>Heteroconchia</taxon>
        <taxon>Palaeoheterodonta</taxon>
        <taxon>Unionida</taxon>
        <taxon>Unionoidea</taxon>
        <taxon>Unionidae</taxon>
        <taxon>Unioninae</taxon>
        <taxon>Sinanodonta</taxon>
    </lineage>
</organism>
<evidence type="ECO:0000256" key="11">
    <source>
        <dbReference type="SAM" id="Phobius"/>
    </source>
</evidence>
<keyword evidence="10" id="KW-0807">Transducer</keyword>
<feature type="transmembrane region" description="Helical" evidence="11">
    <location>
        <begin position="280"/>
        <end position="303"/>
    </location>
</feature>
<evidence type="ECO:0000256" key="7">
    <source>
        <dbReference type="ARBA" id="ARBA00023136"/>
    </source>
</evidence>
<feature type="transmembrane region" description="Helical" evidence="11">
    <location>
        <begin position="240"/>
        <end position="260"/>
    </location>
</feature>
<dbReference type="PROSITE" id="PS00649">
    <property type="entry name" value="G_PROTEIN_RECEP_F2_1"/>
    <property type="match status" value="1"/>
</dbReference>
<dbReference type="AlphaFoldDB" id="A0ABD3X3T0"/>
<dbReference type="GO" id="GO:0005886">
    <property type="term" value="C:plasma membrane"/>
    <property type="evidence" value="ECO:0007669"/>
    <property type="project" value="UniProtKB-SubCell"/>
</dbReference>
<evidence type="ECO:0000256" key="9">
    <source>
        <dbReference type="ARBA" id="ARBA00023180"/>
    </source>
</evidence>
<evidence type="ECO:0000256" key="10">
    <source>
        <dbReference type="ARBA" id="ARBA00023224"/>
    </source>
</evidence>
<evidence type="ECO:0000256" key="4">
    <source>
        <dbReference type="ARBA" id="ARBA00022692"/>
    </source>
</evidence>
<keyword evidence="3" id="KW-1003">Cell membrane</keyword>
<keyword evidence="15" id="KW-1185">Reference proteome</keyword>
<dbReference type="PROSITE" id="PS50261">
    <property type="entry name" value="G_PROTEIN_RECEP_F2_4"/>
    <property type="match status" value="1"/>
</dbReference>
<keyword evidence="6" id="KW-0297">G-protein coupled receptor</keyword>
<evidence type="ECO:0000256" key="5">
    <source>
        <dbReference type="ARBA" id="ARBA00022989"/>
    </source>
</evidence>